<comment type="caution">
    <text evidence="9">The sequence shown here is derived from an EMBL/GenBank/DDBJ whole genome shotgun (WGS) entry which is preliminary data.</text>
</comment>
<dbReference type="AlphaFoldDB" id="A0A0N8GM57"/>
<dbReference type="InterPro" id="IPR036291">
    <property type="entry name" value="NAD(P)-bd_dom_sf"/>
</dbReference>
<keyword evidence="2 7" id="KW-0678">Repressor</keyword>
<keyword evidence="6 7" id="KW-0804">Transcription</keyword>
<feature type="domain" description="CoA-binding" evidence="8">
    <location>
        <begin position="79"/>
        <end position="180"/>
    </location>
</feature>
<dbReference type="GO" id="GO:0005737">
    <property type="term" value="C:cytoplasm"/>
    <property type="evidence" value="ECO:0007669"/>
    <property type="project" value="UniProtKB-SubCell"/>
</dbReference>
<dbReference type="STRING" id="1134406.ADN00_13850"/>
<keyword evidence="10" id="KW-1185">Reference proteome</keyword>
<reference evidence="9 10" key="1">
    <citation type="submission" date="2015-07" db="EMBL/GenBank/DDBJ databases">
        <title>Genome sequence of Ornatilinea apprima DSM 23815.</title>
        <authorList>
            <person name="Hemp J."/>
            <person name="Ward L.M."/>
            <person name="Pace L.A."/>
            <person name="Fischer W.W."/>
        </authorList>
    </citation>
    <scope>NUCLEOTIDE SEQUENCE [LARGE SCALE GENOMIC DNA]</scope>
    <source>
        <strain evidence="9 10">P3M-1</strain>
    </source>
</reference>
<comment type="similarity">
    <text evidence="7">Belongs to the transcriptional regulatory Rex family.</text>
</comment>
<dbReference type="InterPro" id="IPR036390">
    <property type="entry name" value="WH_DNA-bd_sf"/>
</dbReference>
<dbReference type="Gene3D" id="3.40.50.720">
    <property type="entry name" value="NAD(P)-binding Rossmann-like Domain"/>
    <property type="match status" value="1"/>
</dbReference>
<keyword evidence="4 7" id="KW-0520">NAD</keyword>
<evidence type="ECO:0000259" key="8">
    <source>
        <dbReference type="SMART" id="SM00881"/>
    </source>
</evidence>
<dbReference type="NCBIfam" id="NF003995">
    <property type="entry name" value="PRK05472.2-4"/>
    <property type="match status" value="1"/>
</dbReference>
<dbReference type="NCBIfam" id="NF003993">
    <property type="entry name" value="PRK05472.2-2"/>
    <property type="match status" value="1"/>
</dbReference>
<dbReference type="InterPro" id="IPR058236">
    <property type="entry name" value="Rex_actinobacterial-type"/>
</dbReference>
<organism evidence="9 10">
    <name type="scientific">Ornatilinea apprima</name>
    <dbReference type="NCBI Taxonomy" id="1134406"/>
    <lineage>
        <taxon>Bacteria</taxon>
        <taxon>Bacillati</taxon>
        <taxon>Chloroflexota</taxon>
        <taxon>Anaerolineae</taxon>
        <taxon>Anaerolineales</taxon>
        <taxon>Anaerolineaceae</taxon>
        <taxon>Ornatilinea</taxon>
    </lineage>
</organism>
<accession>A0A0N8GM57</accession>
<dbReference type="EMBL" id="LGCL01000032">
    <property type="protein sequence ID" value="KPL74370.1"/>
    <property type="molecule type" value="Genomic_DNA"/>
</dbReference>
<evidence type="ECO:0000256" key="5">
    <source>
        <dbReference type="ARBA" id="ARBA00023125"/>
    </source>
</evidence>
<dbReference type="RefSeq" id="WP_075063615.1">
    <property type="nucleotide sequence ID" value="NZ_LGCL01000032.1"/>
</dbReference>
<dbReference type="GO" id="GO:0003700">
    <property type="term" value="F:DNA-binding transcription factor activity"/>
    <property type="evidence" value="ECO:0007669"/>
    <property type="project" value="UniProtKB-UniRule"/>
</dbReference>
<dbReference type="HAMAP" id="MF_01131">
    <property type="entry name" value="Rex"/>
    <property type="match status" value="1"/>
</dbReference>
<dbReference type="Pfam" id="PF02629">
    <property type="entry name" value="CoA_binding"/>
    <property type="match status" value="1"/>
</dbReference>
<dbReference type="OrthoDB" id="9784760at2"/>
<dbReference type="InterPro" id="IPR009718">
    <property type="entry name" value="Rex_DNA-bd_C_dom"/>
</dbReference>
<proteinExistence type="inferred from homology"/>
<dbReference type="InterPro" id="IPR003781">
    <property type="entry name" value="CoA-bd"/>
</dbReference>
<name>A0A0N8GM57_9CHLR</name>
<sequence>MNKVDIPAIIVARLPIYLETLELMYKEGIYKTSSRELGDRIGITAAQIRKDLSQFGEFGKQGTGYSIPNLVAELRKILHVDKIWDVALVGTGNLGTAIARYPEFNHRGFRIVMCFDSDPALIGTKVGDITIEDSATMIERIREANIKIAMLTVPGSIAQQVADDLVKAGVTAILNYAPVALNMPPDIIHVQHIDPILQLQQMTYYMD</sequence>
<dbReference type="GO" id="GO:0003677">
    <property type="term" value="F:DNA binding"/>
    <property type="evidence" value="ECO:0007669"/>
    <property type="project" value="UniProtKB-UniRule"/>
</dbReference>
<dbReference type="PANTHER" id="PTHR35786:SF1">
    <property type="entry name" value="REDOX-SENSING TRANSCRIPTIONAL REPRESSOR REX 1"/>
    <property type="match status" value="1"/>
</dbReference>
<dbReference type="Pfam" id="PF06971">
    <property type="entry name" value="Put_DNA-bind_N"/>
    <property type="match status" value="1"/>
</dbReference>
<evidence type="ECO:0000256" key="1">
    <source>
        <dbReference type="ARBA" id="ARBA00022490"/>
    </source>
</evidence>
<evidence type="ECO:0000313" key="10">
    <source>
        <dbReference type="Proteomes" id="UP000050417"/>
    </source>
</evidence>
<comment type="subcellular location">
    <subcellularLocation>
        <location evidence="7">Cytoplasm</location>
    </subcellularLocation>
</comment>
<dbReference type="InterPro" id="IPR022876">
    <property type="entry name" value="Tscrpt_rep_Rex"/>
</dbReference>
<evidence type="ECO:0000256" key="2">
    <source>
        <dbReference type="ARBA" id="ARBA00022491"/>
    </source>
</evidence>
<evidence type="ECO:0000313" key="9">
    <source>
        <dbReference type="EMBL" id="KPL74370.1"/>
    </source>
</evidence>
<dbReference type="NCBIfam" id="NF003989">
    <property type="entry name" value="PRK05472.1-3"/>
    <property type="match status" value="1"/>
</dbReference>
<dbReference type="GO" id="GO:0045892">
    <property type="term" value="P:negative regulation of DNA-templated transcription"/>
    <property type="evidence" value="ECO:0007669"/>
    <property type="project" value="InterPro"/>
</dbReference>
<keyword evidence="3 7" id="KW-0805">Transcription regulation</keyword>
<dbReference type="PANTHER" id="PTHR35786">
    <property type="entry name" value="REDOX-SENSING TRANSCRIPTIONAL REPRESSOR REX"/>
    <property type="match status" value="1"/>
</dbReference>
<gene>
    <name evidence="7" type="primary">rex</name>
    <name evidence="9" type="ORF">ADN00_13850</name>
</gene>
<comment type="subunit">
    <text evidence="7">Homodimer.</text>
</comment>
<feature type="DNA-binding region" description="H-T-H motif" evidence="7">
    <location>
        <begin position="16"/>
        <end position="55"/>
    </location>
</feature>
<dbReference type="Proteomes" id="UP000050417">
    <property type="component" value="Unassembled WGS sequence"/>
</dbReference>
<evidence type="ECO:0000256" key="6">
    <source>
        <dbReference type="ARBA" id="ARBA00023163"/>
    </source>
</evidence>
<dbReference type="SUPFAM" id="SSF51735">
    <property type="entry name" value="NAD(P)-binding Rossmann-fold domains"/>
    <property type="match status" value="1"/>
</dbReference>
<dbReference type="SMART" id="SM00881">
    <property type="entry name" value="CoA_binding"/>
    <property type="match status" value="1"/>
</dbReference>
<dbReference type="NCBIfam" id="NF003994">
    <property type="entry name" value="PRK05472.2-3"/>
    <property type="match status" value="1"/>
</dbReference>
<evidence type="ECO:0000256" key="4">
    <source>
        <dbReference type="ARBA" id="ARBA00023027"/>
    </source>
</evidence>
<dbReference type="SUPFAM" id="SSF46785">
    <property type="entry name" value="Winged helix' DNA-binding domain"/>
    <property type="match status" value="1"/>
</dbReference>
<evidence type="ECO:0000256" key="7">
    <source>
        <dbReference type="HAMAP-Rule" id="MF_01131"/>
    </source>
</evidence>
<feature type="binding site" evidence="7">
    <location>
        <begin position="90"/>
        <end position="95"/>
    </location>
    <ligand>
        <name>NAD(+)</name>
        <dbReference type="ChEBI" id="CHEBI:57540"/>
    </ligand>
</feature>
<keyword evidence="5 7" id="KW-0238">DNA-binding</keyword>
<dbReference type="GO" id="GO:0051775">
    <property type="term" value="P:response to redox state"/>
    <property type="evidence" value="ECO:0007669"/>
    <property type="project" value="InterPro"/>
</dbReference>
<dbReference type="Gene3D" id="1.10.10.10">
    <property type="entry name" value="Winged helix-like DNA-binding domain superfamily/Winged helix DNA-binding domain"/>
    <property type="match status" value="1"/>
</dbReference>
<dbReference type="NCBIfam" id="NF003996">
    <property type="entry name" value="PRK05472.2-5"/>
    <property type="match status" value="1"/>
</dbReference>
<protein>
    <recommendedName>
        <fullName evidence="7">Redox-sensing transcriptional repressor Rex</fullName>
    </recommendedName>
</protein>
<keyword evidence="1 7" id="KW-0963">Cytoplasm</keyword>
<evidence type="ECO:0000256" key="3">
    <source>
        <dbReference type="ARBA" id="ARBA00023015"/>
    </source>
</evidence>
<dbReference type="InterPro" id="IPR036388">
    <property type="entry name" value="WH-like_DNA-bd_sf"/>
</dbReference>
<comment type="function">
    <text evidence="7">Modulates transcription in response to changes in cellular NADH/NAD(+) redox state.</text>
</comment>